<dbReference type="Proteomes" id="UP001054945">
    <property type="component" value="Unassembled WGS sequence"/>
</dbReference>
<accession>A0AAV4THL2</accession>
<reference evidence="2 3" key="1">
    <citation type="submission" date="2021-06" db="EMBL/GenBank/DDBJ databases">
        <title>Caerostris extrusa draft genome.</title>
        <authorList>
            <person name="Kono N."/>
            <person name="Arakawa K."/>
        </authorList>
    </citation>
    <scope>NUCLEOTIDE SEQUENCE [LARGE SCALE GENOMIC DNA]</scope>
</reference>
<comment type="caution">
    <text evidence="2">The sequence shown here is derived from an EMBL/GenBank/DDBJ whole genome shotgun (WGS) entry which is preliminary data.</text>
</comment>
<protein>
    <submittedName>
        <fullName evidence="2">Uncharacterized protein</fullName>
    </submittedName>
</protein>
<name>A0AAV4THL2_CAEEX</name>
<dbReference type="AlphaFoldDB" id="A0AAV4THL2"/>
<organism evidence="2 3">
    <name type="scientific">Caerostris extrusa</name>
    <name type="common">Bark spider</name>
    <name type="synonym">Caerostris bankana</name>
    <dbReference type="NCBI Taxonomy" id="172846"/>
    <lineage>
        <taxon>Eukaryota</taxon>
        <taxon>Metazoa</taxon>
        <taxon>Ecdysozoa</taxon>
        <taxon>Arthropoda</taxon>
        <taxon>Chelicerata</taxon>
        <taxon>Arachnida</taxon>
        <taxon>Araneae</taxon>
        <taxon>Araneomorphae</taxon>
        <taxon>Entelegynae</taxon>
        <taxon>Araneoidea</taxon>
        <taxon>Araneidae</taxon>
        <taxon>Caerostris</taxon>
    </lineage>
</organism>
<proteinExistence type="predicted"/>
<keyword evidence="3" id="KW-1185">Reference proteome</keyword>
<feature type="region of interest" description="Disordered" evidence="1">
    <location>
        <begin position="1"/>
        <end position="67"/>
    </location>
</feature>
<sequence length="67" mass="7165">MHDGPRQRPPGIHGCLANRLHPSDSRMGREASVVMKPIGGMKSGSGCGRLPHVPHTSMARPSRPCLT</sequence>
<evidence type="ECO:0000256" key="1">
    <source>
        <dbReference type="SAM" id="MobiDB-lite"/>
    </source>
</evidence>
<evidence type="ECO:0000313" key="2">
    <source>
        <dbReference type="EMBL" id="GIY45595.1"/>
    </source>
</evidence>
<gene>
    <name evidence="2" type="ORF">CEXT_674661</name>
</gene>
<evidence type="ECO:0000313" key="3">
    <source>
        <dbReference type="Proteomes" id="UP001054945"/>
    </source>
</evidence>
<dbReference type="EMBL" id="BPLR01011294">
    <property type="protein sequence ID" value="GIY45595.1"/>
    <property type="molecule type" value="Genomic_DNA"/>
</dbReference>